<sequence length="154" mass="16913">MKNPLADILFAPSCPAHLNDWRSLRAALWPDCPADEHQREIDAQIAEPARYAAFIAMDAAGGAVGLIELAIRHDYVNGTHHSPVGFVEGLYVAPEHRRAGVAVRLLRAAQAWARDRGCVELASDTALDNIVSQTAHQALGFEETERVVFYRMAL</sequence>
<dbReference type="PIRSF" id="PIRSF000452">
    <property type="entry name" value="6-N-acetyltransf"/>
    <property type="match status" value="1"/>
</dbReference>
<dbReference type="GO" id="GO:0047663">
    <property type="term" value="F:aminoglycoside 6'-N-acetyltransferase activity"/>
    <property type="evidence" value="ECO:0007669"/>
    <property type="project" value="UniProtKB-EC"/>
</dbReference>
<proteinExistence type="predicted"/>
<evidence type="ECO:0000256" key="1">
    <source>
        <dbReference type="ARBA" id="ARBA00011738"/>
    </source>
</evidence>
<keyword evidence="6 9" id="KW-0012">Acyltransferase</keyword>
<comment type="catalytic activity">
    <reaction evidence="8 9">
        <text>kanamycin B + acetyl-CoA = N(6')-acetylkanamycin B + CoA + H(+)</text>
        <dbReference type="Rhea" id="RHEA:16449"/>
        <dbReference type="ChEBI" id="CHEBI:15378"/>
        <dbReference type="ChEBI" id="CHEBI:57287"/>
        <dbReference type="ChEBI" id="CHEBI:57288"/>
        <dbReference type="ChEBI" id="CHEBI:58390"/>
        <dbReference type="ChEBI" id="CHEBI:58549"/>
        <dbReference type="EC" id="2.3.1.82"/>
    </reaction>
</comment>
<dbReference type="EC" id="2.3.1.82" evidence="2 9"/>
<dbReference type="Proteomes" id="UP000252038">
    <property type="component" value="Chromosome"/>
</dbReference>
<name>A0A344UJ15_9NEIS</name>
<feature type="domain" description="N-acetyltransferase" evidence="10">
    <location>
        <begin position="8"/>
        <end position="154"/>
    </location>
</feature>
<evidence type="ECO:0000256" key="4">
    <source>
        <dbReference type="ARBA" id="ARBA00022679"/>
    </source>
</evidence>
<dbReference type="InterPro" id="IPR000182">
    <property type="entry name" value="GNAT_dom"/>
</dbReference>
<dbReference type="EMBL" id="CP029554">
    <property type="protein sequence ID" value="AXE35263.1"/>
    <property type="molecule type" value="Genomic_DNA"/>
</dbReference>
<dbReference type="SUPFAM" id="SSF55729">
    <property type="entry name" value="Acyl-CoA N-acyltransferases (Nat)"/>
    <property type="match status" value="1"/>
</dbReference>
<dbReference type="GO" id="GO:0046677">
    <property type="term" value="P:response to antibiotic"/>
    <property type="evidence" value="ECO:0007669"/>
    <property type="project" value="UniProtKB-KW"/>
</dbReference>
<dbReference type="PANTHER" id="PTHR43877">
    <property type="entry name" value="AMINOALKYLPHOSPHONATE N-ACETYLTRANSFERASE-RELATED-RELATED"/>
    <property type="match status" value="1"/>
</dbReference>
<protein>
    <recommendedName>
        <fullName evidence="3 9">Aminoglycoside N(6')-acetyltransferase type 1</fullName>
        <ecNumber evidence="2 9">2.3.1.82</ecNumber>
    </recommendedName>
    <alternativeName>
        <fullName evidence="7 9">Aminoglycoside resistance protein</fullName>
    </alternativeName>
</protein>
<evidence type="ECO:0000256" key="7">
    <source>
        <dbReference type="ARBA" id="ARBA00029660"/>
    </source>
</evidence>
<dbReference type="InterPro" id="IPR050832">
    <property type="entry name" value="Bact_Acetyltransf"/>
</dbReference>
<evidence type="ECO:0000256" key="9">
    <source>
        <dbReference type="PIRNR" id="PIRNR000452"/>
    </source>
</evidence>
<dbReference type="AlphaFoldDB" id="A0A344UJ15"/>
<dbReference type="PROSITE" id="PS51186">
    <property type="entry name" value="GNAT"/>
    <property type="match status" value="1"/>
</dbReference>
<accession>A0A344UJ15</accession>
<comment type="function">
    <text evidence="9">Catalyzes the transfer of an acetyl group from acetyl-CoA to the 6'-amino group of aminoglycoside molecules conferring resistance to antibiotics containing the purpurosamine ring.</text>
</comment>
<dbReference type="InterPro" id="IPR024170">
    <property type="entry name" value="Aminoglycoside_N6-AcTrfrase"/>
</dbReference>
<evidence type="ECO:0000256" key="8">
    <source>
        <dbReference type="ARBA" id="ARBA00048923"/>
    </source>
</evidence>
<dbReference type="NCBIfam" id="NF043067">
    <property type="entry name" value="AAC_6p_group_E"/>
    <property type="match status" value="1"/>
</dbReference>
<evidence type="ECO:0000259" key="10">
    <source>
        <dbReference type="PROSITE" id="PS51186"/>
    </source>
</evidence>
<dbReference type="KEGG" id="chrb:DK843_13755"/>
<dbReference type="Pfam" id="PF00583">
    <property type="entry name" value="Acetyltransf_1"/>
    <property type="match status" value="1"/>
</dbReference>
<keyword evidence="4 9" id="KW-0808">Transferase</keyword>
<evidence type="ECO:0000256" key="5">
    <source>
        <dbReference type="ARBA" id="ARBA00023251"/>
    </source>
</evidence>
<evidence type="ECO:0000313" key="11">
    <source>
        <dbReference type="EMBL" id="AXE35263.1"/>
    </source>
</evidence>
<evidence type="ECO:0000256" key="2">
    <source>
        <dbReference type="ARBA" id="ARBA00012888"/>
    </source>
</evidence>
<evidence type="ECO:0000313" key="12">
    <source>
        <dbReference type="Proteomes" id="UP000252038"/>
    </source>
</evidence>
<evidence type="ECO:0000256" key="6">
    <source>
        <dbReference type="ARBA" id="ARBA00023315"/>
    </source>
</evidence>
<organism evidence="11 12">
    <name type="scientific">Chromobacterium phragmitis</name>
    <dbReference type="NCBI Taxonomy" id="2202141"/>
    <lineage>
        <taxon>Bacteria</taxon>
        <taxon>Pseudomonadati</taxon>
        <taxon>Pseudomonadota</taxon>
        <taxon>Betaproteobacteria</taxon>
        <taxon>Neisseriales</taxon>
        <taxon>Chromobacteriaceae</taxon>
        <taxon>Chromobacterium</taxon>
    </lineage>
</organism>
<comment type="subunit">
    <text evidence="1 9">Homodimer.</text>
</comment>
<dbReference type="RefSeq" id="WP_114073539.1">
    <property type="nucleotide sequence ID" value="NZ_CP029554.1"/>
</dbReference>
<gene>
    <name evidence="11" type="ORF">DK843_13755</name>
</gene>
<evidence type="ECO:0000256" key="3">
    <source>
        <dbReference type="ARBA" id="ARBA00017677"/>
    </source>
</evidence>
<keyword evidence="5 9" id="KW-0046">Antibiotic resistance</keyword>
<reference evidence="11 12" key="1">
    <citation type="submission" date="2018-05" db="EMBL/GenBank/DDBJ databases">
        <title>Genome sequencing, assembly and analysis of the novel insecticidal bacterium, Chromobacterium phragmitis.</title>
        <authorList>
            <person name="Sparks M.E."/>
            <person name="Blackburn M.B."/>
            <person name="Gundersen-Rindal D.E."/>
        </authorList>
    </citation>
    <scope>NUCLEOTIDE SEQUENCE [LARGE SCALE GENOMIC DNA]</scope>
    <source>
        <strain evidence="11">IIBBL 274-1</strain>
    </source>
</reference>
<dbReference type="CDD" id="cd04301">
    <property type="entry name" value="NAT_SF"/>
    <property type="match status" value="1"/>
</dbReference>
<dbReference type="InterPro" id="IPR016181">
    <property type="entry name" value="Acyl_CoA_acyltransferase"/>
</dbReference>
<dbReference type="Gene3D" id="3.40.630.30">
    <property type="match status" value="1"/>
</dbReference>